<organism evidence="4 5">
    <name type="scientific">Lolium multiflorum</name>
    <name type="common">Italian ryegrass</name>
    <name type="synonym">Lolium perenne subsp. multiflorum</name>
    <dbReference type="NCBI Taxonomy" id="4521"/>
    <lineage>
        <taxon>Eukaryota</taxon>
        <taxon>Viridiplantae</taxon>
        <taxon>Streptophyta</taxon>
        <taxon>Embryophyta</taxon>
        <taxon>Tracheophyta</taxon>
        <taxon>Spermatophyta</taxon>
        <taxon>Magnoliopsida</taxon>
        <taxon>Liliopsida</taxon>
        <taxon>Poales</taxon>
        <taxon>Poaceae</taxon>
        <taxon>BOP clade</taxon>
        <taxon>Pooideae</taxon>
        <taxon>Poodae</taxon>
        <taxon>Poeae</taxon>
        <taxon>Poeae Chloroplast Group 2 (Poeae type)</taxon>
        <taxon>Loliodinae</taxon>
        <taxon>Loliinae</taxon>
        <taxon>Lolium</taxon>
    </lineage>
</organism>
<dbReference type="InterPro" id="IPR013083">
    <property type="entry name" value="Znf_RING/FYVE/PHD"/>
</dbReference>
<reference evidence="4" key="1">
    <citation type="submission" date="2023-07" db="EMBL/GenBank/DDBJ databases">
        <title>A chromosome-level genome assembly of Lolium multiflorum.</title>
        <authorList>
            <person name="Chen Y."/>
            <person name="Copetti D."/>
            <person name="Kolliker R."/>
            <person name="Studer B."/>
        </authorList>
    </citation>
    <scope>NUCLEOTIDE SEQUENCE</scope>
    <source>
        <strain evidence="4">02402/16</strain>
        <tissue evidence="4">Leaf</tissue>
    </source>
</reference>
<dbReference type="PANTHER" id="PTHR10775:SF169">
    <property type="entry name" value="TRANSPOSASE"/>
    <property type="match status" value="1"/>
</dbReference>
<name>A0AAD8RQQ5_LOLMU</name>
<accession>A0AAD8RQQ5</accession>
<feature type="region of interest" description="Disordered" evidence="2">
    <location>
        <begin position="203"/>
        <end position="223"/>
    </location>
</feature>
<evidence type="ECO:0000313" key="4">
    <source>
        <dbReference type="EMBL" id="KAK1629275.1"/>
    </source>
</evidence>
<dbReference type="PANTHER" id="PTHR10775">
    <property type="entry name" value="OS08G0208400 PROTEIN"/>
    <property type="match status" value="1"/>
</dbReference>
<gene>
    <name evidence="4" type="ORF">QYE76_003590</name>
</gene>
<dbReference type="CDD" id="cd16448">
    <property type="entry name" value="RING-H2"/>
    <property type="match status" value="1"/>
</dbReference>
<evidence type="ECO:0000259" key="3">
    <source>
        <dbReference type="PROSITE" id="PS50089"/>
    </source>
</evidence>
<feature type="region of interest" description="Disordered" evidence="2">
    <location>
        <begin position="579"/>
        <end position="601"/>
    </location>
</feature>
<dbReference type="Gene3D" id="3.30.40.10">
    <property type="entry name" value="Zinc/RING finger domain, C3HC4 (zinc finger)"/>
    <property type="match status" value="1"/>
</dbReference>
<dbReference type="SMART" id="SM00184">
    <property type="entry name" value="RING"/>
    <property type="match status" value="1"/>
</dbReference>
<dbReference type="InterPro" id="IPR004242">
    <property type="entry name" value="Transposase_21"/>
</dbReference>
<dbReference type="PROSITE" id="PS50089">
    <property type="entry name" value="ZF_RING_2"/>
    <property type="match status" value="1"/>
</dbReference>
<dbReference type="Pfam" id="PF13639">
    <property type="entry name" value="zf-RING_2"/>
    <property type="match status" value="1"/>
</dbReference>
<keyword evidence="5" id="KW-1185">Reference proteome</keyword>
<dbReference type="Pfam" id="PF13963">
    <property type="entry name" value="Transpos_assoc"/>
    <property type="match status" value="1"/>
</dbReference>
<dbReference type="Proteomes" id="UP001231189">
    <property type="component" value="Unassembled WGS sequence"/>
</dbReference>
<feature type="domain" description="RING-type" evidence="3">
    <location>
        <begin position="51"/>
        <end position="97"/>
    </location>
</feature>
<dbReference type="InterPro" id="IPR001841">
    <property type="entry name" value="Znf_RING"/>
</dbReference>
<dbReference type="AlphaFoldDB" id="A0AAD8RQQ5"/>
<proteinExistence type="predicted"/>
<keyword evidence="1" id="KW-0862">Zinc</keyword>
<keyword evidence="1" id="KW-0479">Metal-binding</keyword>
<evidence type="ECO:0000256" key="1">
    <source>
        <dbReference type="PROSITE-ProRule" id="PRU00175"/>
    </source>
</evidence>
<keyword evidence="1" id="KW-0863">Zinc-finger</keyword>
<dbReference type="EMBL" id="JAUUTY010000005">
    <property type="protein sequence ID" value="KAK1629275.1"/>
    <property type="molecule type" value="Genomic_DNA"/>
</dbReference>
<protein>
    <recommendedName>
        <fullName evidence="3">RING-type domain-containing protein</fullName>
    </recommendedName>
</protein>
<comment type="caution">
    <text evidence="4">The sequence shown here is derived from an EMBL/GenBank/DDBJ whole genome shotgun (WGS) entry which is preliminary data.</text>
</comment>
<evidence type="ECO:0000313" key="5">
    <source>
        <dbReference type="Proteomes" id="UP001231189"/>
    </source>
</evidence>
<dbReference type="InterPro" id="IPR029480">
    <property type="entry name" value="Transpos_assoc"/>
</dbReference>
<sequence length="792" mass="89834">MATATGEDGTAAIVREILDYVSLPRQHQLGGAAAAPAGDGSTTAAAERPECVFCLGELEDEEDAEEWIVLKTCRHEFHRKCMARWILQKKMSCPTCRAPMSHPWMYGNRCAPAFREGVNSFLLVAEANKSKQGFMCCPCLKCKNEKDYSCSRDIKSHLLRFGFMSSYNVWTKHGEEGIMMEDGDEEEDNDDQYRSMFSECDDTAMEDNEEEGGEEQAADDPVDDDLRRAISDARRDCGTDKERLQFDKMLEDHHKLLYPGCEDGQRKLGSILELLKWKAEVGVTDSGFKKLMIILKKLFPRNNELPVSTYEAKKLVCPLGLDVQKIHACINDCILYRGEKYENLNKCPICGALRYKIKKDDPGDVEGEPPRKRVPAKVMWYAPIIPRLKRLFRNKEHAKLMRWHMEERKKDAMLRHPADGRQWRNIGREFPDFVGEARNLYFGLSTDGMNPFGEQSCSHSTWPVTLCIYNLPPWLCMKRKFIMMPVLIQGPKQPGNDIDVYLRPLVDELLELWGKPGVRVWDEHTEQEFNLRALLFVTINDWPALSNISGQTNKGYNACTHCLDETESFLGVYGKSKDTTEAREDQKHHKGRDGKHPGKFEGPASYALTKQEKEIFFEALFSIKVPSGFSSNIKGIVNMKEKKFQNLKSHDCHVLMTQLLPVALRGLLPENVRLAITTRKMAIGGGKWCRRTTSDMRRWKWLPAHLFAAAPAMKAYCRCTCRKDAPGKKLGMAAVDLPRVIAGAPARGAPAETRYCRRARAGAPAMTLGPGRGGIAEIAMFCRRTRAMVRRQ</sequence>
<dbReference type="SUPFAM" id="SSF57850">
    <property type="entry name" value="RING/U-box"/>
    <property type="match status" value="1"/>
</dbReference>
<dbReference type="GO" id="GO:0008270">
    <property type="term" value="F:zinc ion binding"/>
    <property type="evidence" value="ECO:0007669"/>
    <property type="project" value="UniProtKB-KW"/>
</dbReference>
<evidence type="ECO:0000256" key="2">
    <source>
        <dbReference type="SAM" id="MobiDB-lite"/>
    </source>
</evidence>
<dbReference type="Pfam" id="PF02992">
    <property type="entry name" value="Transposase_21"/>
    <property type="match status" value="1"/>
</dbReference>